<dbReference type="EMBL" id="JANPWB010000014">
    <property type="protein sequence ID" value="KAJ1098114.1"/>
    <property type="molecule type" value="Genomic_DNA"/>
</dbReference>
<gene>
    <name evidence="1" type="ORF">NDU88_003230</name>
</gene>
<protein>
    <submittedName>
        <fullName evidence="1">Uncharacterized protein</fullName>
    </submittedName>
</protein>
<dbReference type="AlphaFoldDB" id="A0AAV7M4S6"/>
<keyword evidence="2" id="KW-1185">Reference proteome</keyword>
<organism evidence="1 2">
    <name type="scientific">Pleurodeles waltl</name>
    <name type="common">Iberian ribbed newt</name>
    <dbReference type="NCBI Taxonomy" id="8319"/>
    <lineage>
        <taxon>Eukaryota</taxon>
        <taxon>Metazoa</taxon>
        <taxon>Chordata</taxon>
        <taxon>Craniata</taxon>
        <taxon>Vertebrata</taxon>
        <taxon>Euteleostomi</taxon>
        <taxon>Amphibia</taxon>
        <taxon>Batrachia</taxon>
        <taxon>Caudata</taxon>
        <taxon>Salamandroidea</taxon>
        <taxon>Salamandridae</taxon>
        <taxon>Pleurodelinae</taxon>
        <taxon>Pleurodeles</taxon>
    </lineage>
</organism>
<accession>A0AAV7M4S6</accession>
<reference evidence="1" key="1">
    <citation type="journal article" date="2022" name="bioRxiv">
        <title>Sequencing and chromosome-scale assembly of the giantPleurodeles waltlgenome.</title>
        <authorList>
            <person name="Brown T."/>
            <person name="Elewa A."/>
            <person name="Iarovenko S."/>
            <person name="Subramanian E."/>
            <person name="Araus A.J."/>
            <person name="Petzold A."/>
            <person name="Susuki M."/>
            <person name="Suzuki K.-i.T."/>
            <person name="Hayashi T."/>
            <person name="Toyoda A."/>
            <person name="Oliveira C."/>
            <person name="Osipova E."/>
            <person name="Leigh N.D."/>
            <person name="Simon A."/>
            <person name="Yun M.H."/>
        </authorList>
    </citation>
    <scope>NUCLEOTIDE SEQUENCE</scope>
    <source>
        <strain evidence="1">20211129_DDA</strain>
        <tissue evidence="1">Liver</tissue>
    </source>
</reference>
<proteinExistence type="predicted"/>
<evidence type="ECO:0000313" key="2">
    <source>
        <dbReference type="Proteomes" id="UP001066276"/>
    </source>
</evidence>
<evidence type="ECO:0000313" key="1">
    <source>
        <dbReference type="EMBL" id="KAJ1098114.1"/>
    </source>
</evidence>
<dbReference type="Proteomes" id="UP001066276">
    <property type="component" value="Chromosome 10"/>
</dbReference>
<sequence length="208" mass="22601">MCSERSVLKEFLQQRVAVATARSLSTAACSWYGRFSVVLGSSSACPPLSGLVGRWACTRHSRVQPVERRKEQRTNCPYRDYAEWGCPAVRAPPFPQPQCTYRLIAVSVFTAVCTPFDNLKALGATNRRHLGQPHALRRPSGALRSVLSVETSCGDIVKSPAAGSRTKISSPVNQAAIFTLSVSGLIRRARTTTSCRATTGTAGSHHRR</sequence>
<name>A0AAV7M4S6_PLEWA</name>
<comment type="caution">
    <text evidence="1">The sequence shown here is derived from an EMBL/GenBank/DDBJ whole genome shotgun (WGS) entry which is preliminary data.</text>
</comment>